<proteinExistence type="predicted"/>
<evidence type="ECO:0000313" key="1">
    <source>
        <dbReference type="EMBL" id="MCV2231309.1"/>
    </source>
</evidence>
<dbReference type="CDD" id="cd07812">
    <property type="entry name" value="SRPBCC"/>
    <property type="match status" value="1"/>
</dbReference>
<dbReference type="SUPFAM" id="SSF55961">
    <property type="entry name" value="Bet v1-like"/>
    <property type="match status" value="1"/>
</dbReference>
<dbReference type="EMBL" id="JAOVQM010000001">
    <property type="protein sequence ID" value="MCV2231309.1"/>
    <property type="molecule type" value="Genomic_DNA"/>
</dbReference>
<keyword evidence="2" id="KW-1185">Reference proteome</keyword>
<gene>
    <name evidence="1" type="ORF">N7548_00520</name>
</gene>
<name>A0ABT2Y3J5_9MOLU</name>
<dbReference type="RefSeq" id="WP_263607422.1">
    <property type="nucleotide sequence ID" value="NZ_JAOVQM010000001.1"/>
</dbReference>
<comment type="caution">
    <text evidence="1">The sequence shown here is derived from an EMBL/GenBank/DDBJ whole genome shotgun (WGS) entry which is preliminary data.</text>
</comment>
<organism evidence="1 2">
    <name type="scientific">Paracholeplasma manati</name>
    <dbReference type="NCBI Taxonomy" id="591373"/>
    <lineage>
        <taxon>Bacteria</taxon>
        <taxon>Bacillati</taxon>
        <taxon>Mycoplasmatota</taxon>
        <taxon>Mollicutes</taxon>
        <taxon>Acholeplasmatales</taxon>
        <taxon>Acholeplasmataceae</taxon>
        <taxon>Paracholeplasma</taxon>
    </lineage>
</organism>
<accession>A0ABT2Y3J5</accession>
<protein>
    <submittedName>
        <fullName evidence="1">SRPBCC family protein</fullName>
    </submittedName>
</protein>
<dbReference type="Proteomes" id="UP001177160">
    <property type="component" value="Unassembled WGS sequence"/>
</dbReference>
<sequence>MQYQVQTTFNQHIDKVIHGFIDIAMMKLWQPHLIDIETVKGVWPKAGFEGFLIYDVIGVKSKMSVKVLENELPYKLVFVYEVPGVNNRCDYHFKDLGQQTDYQMDVIFTFEDGIERSEALFKGETTRIMTVFKTFIEGL</sequence>
<evidence type="ECO:0000313" key="2">
    <source>
        <dbReference type="Proteomes" id="UP001177160"/>
    </source>
</evidence>
<reference evidence="1" key="1">
    <citation type="submission" date="2022-09" db="EMBL/GenBank/DDBJ databases">
        <title>Novel Mycoplasma species identified in domestic and wild animals.</title>
        <authorList>
            <person name="Volokhov D.V."/>
            <person name="Furtak V.A."/>
            <person name="Zagorodnyaya T.A."/>
        </authorList>
    </citation>
    <scope>NUCLEOTIDE SEQUENCE</scope>
    <source>
        <strain evidence="1">Oakley</strain>
    </source>
</reference>